<dbReference type="EMBL" id="CAKOGP040001793">
    <property type="protein sequence ID" value="CAJ1952022.1"/>
    <property type="molecule type" value="Genomic_DNA"/>
</dbReference>
<dbReference type="PANTHER" id="PTHR31988:SF19">
    <property type="entry name" value="9-O-ACETYL-N-ACETYLNEURAMINIC ACID DEACETYLASE-RELATED"/>
    <property type="match status" value="1"/>
</dbReference>
<dbReference type="PANTHER" id="PTHR31988">
    <property type="entry name" value="ESTERASE, PUTATIVE (DUF303)-RELATED"/>
    <property type="match status" value="1"/>
</dbReference>
<evidence type="ECO:0000256" key="1">
    <source>
        <dbReference type="ARBA" id="ARBA00022801"/>
    </source>
</evidence>
<accession>A0AAD2FSW1</accession>
<proteinExistence type="predicted"/>
<reference evidence="3" key="1">
    <citation type="submission" date="2023-08" db="EMBL/GenBank/DDBJ databases">
        <authorList>
            <person name="Audoor S."/>
            <person name="Bilcke G."/>
        </authorList>
    </citation>
    <scope>NUCLEOTIDE SEQUENCE</scope>
</reference>
<feature type="domain" description="Sialate O-acetylesterase" evidence="2">
    <location>
        <begin position="97"/>
        <end position="238"/>
    </location>
</feature>
<organism evidence="3 4">
    <name type="scientific">Cylindrotheca closterium</name>
    <dbReference type="NCBI Taxonomy" id="2856"/>
    <lineage>
        <taxon>Eukaryota</taxon>
        <taxon>Sar</taxon>
        <taxon>Stramenopiles</taxon>
        <taxon>Ochrophyta</taxon>
        <taxon>Bacillariophyta</taxon>
        <taxon>Bacillariophyceae</taxon>
        <taxon>Bacillariophycidae</taxon>
        <taxon>Bacillariales</taxon>
        <taxon>Bacillariaceae</taxon>
        <taxon>Cylindrotheca</taxon>
    </lineage>
</organism>
<dbReference type="Gene3D" id="3.40.50.1110">
    <property type="entry name" value="SGNH hydrolase"/>
    <property type="match status" value="1"/>
</dbReference>
<name>A0AAD2FSW1_9STRA</name>
<comment type="caution">
    <text evidence="3">The sequence shown here is derived from an EMBL/GenBank/DDBJ whole genome shotgun (WGS) entry which is preliminary data.</text>
</comment>
<protein>
    <recommendedName>
        <fullName evidence="2">Sialate O-acetylesterase domain-containing protein</fullName>
    </recommendedName>
</protein>
<keyword evidence="4" id="KW-1185">Reference proteome</keyword>
<dbReference type="Proteomes" id="UP001295423">
    <property type="component" value="Unassembled WGS sequence"/>
</dbReference>
<dbReference type="AlphaFoldDB" id="A0AAD2FSW1"/>
<sequence>MEGHGEIDKRDDNGLLMNGTLLYQLHDPRTRDEFQVLWDTSRNTWKSLPNVQIWFQEAMYEAGVNGTNIPGINGQDYSAGDLTVGYGEGGSARSEFFGPELGFGFHLDLPPGSSTRDKILLVKTAWGGKDLAQDFRPPSSAQEFDPFCLLPECDPFSVGHYYNVMLQDVNKLLKPGVLGTIFPQYTNMTVDVAGFVWFQGWNDGCSVNYTAAYETNLVHLIQDMRYALRKPKLPVLVGVSGFEGWRDNGQGRKPTNCWDGPNIIDRIHCDCSGFDRECRRIDIMLSQIEAANLTKHPELGCCVESIETRDFFRAAELSPMDQGYHFNHNAETHFLIGKAMARGMNRLQAASTDDSGMPAQSL</sequence>
<evidence type="ECO:0000313" key="4">
    <source>
        <dbReference type="Proteomes" id="UP001295423"/>
    </source>
</evidence>
<dbReference type="SUPFAM" id="SSF52266">
    <property type="entry name" value="SGNH hydrolase"/>
    <property type="match status" value="1"/>
</dbReference>
<dbReference type="InterPro" id="IPR036514">
    <property type="entry name" value="SGNH_hydro_sf"/>
</dbReference>
<gene>
    <name evidence="3" type="ORF">CYCCA115_LOCUS13355</name>
</gene>
<dbReference type="InterPro" id="IPR052940">
    <property type="entry name" value="Carb_Esterase_6"/>
</dbReference>
<evidence type="ECO:0000259" key="2">
    <source>
        <dbReference type="Pfam" id="PF03629"/>
    </source>
</evidence>
<keyword evidence="1" id="KW-0378">Hydrolase</keyword>
<dbReference type="GO" id="GO:0016787">
    <property type="term" value="F:hydrolase activity"/>
    <property type="evidence" value="ECO:0007669"/>
    <property type="project" value="UniProtKB-KW"/>
</dbReference>
<dbReference type="Pfam" id="PF03629">
    <property type="entry name" value="SASA"/>
    <property type="match status" value="1"/>
</dbReference>
<evidence type="ECO:0000313" key="3">
    <source>
        <dbReference type="EMBL" id="CAJ1952022.1"/>
    </source>
</evidence>
<dbReference type="InterPro" id="IPR005181">
    <property type="entry name" value="SASA"/>
</dbReference>